<evidence type="ECO:0000313" key="6">
    <source>
        <dbReference type="Proteomes" id="UP000004291"/>
    </source>
</evidence>
<organism evidence="5 6">
    <name type="scientific">Hoeflea phototrophica (strain DSM 17068 / NCIMB 14078 / DFL-43)</name>
    <dbReference type="NCBI Taxonomy" id="411684"/>
    <lineage>
        <taxon>Bacteria</taxon>
        <taxon>Pseudomonadati</taxon>
        <taxon>Pseudomonadota</taxon>
        <taxon>Alphaproteobacteria</taxon>
        <taxon>Hyphomicrobiales</taxon>
        <taxon>Rhizobiaceae</taxon>
        <taxon>Hoeflea</taxon>
    </lineage>
</organism>
<protein>
    <recommendedName>
        <fullName evidence="2">Basal-body rod modification protein FlgD</fullName>
    </recommendedName>
</protein>
<keyword evidence="5" id="KW-0969">Cilium</keyword>
<evidence type="ECO:0000256" key="2">
    <source>
        <dbReference type="ARBA" id="ARBA00016013"/>
    </source>
</evidence>
<evidence type="ECO:0000256" key="1">
    <source>
        <dbReference type="ARBA" id="ARBA00010577"/>
    </source>
</evidence>
<dbReference type="AlphaFoldDB" id="A9CYP9"/>
<comment type="caution">
    <text evidence="5">The sequence shown here is derived from an EMBL/GenBank/DDBJ whole genome shotgun (WGS) entry which is preliminary data.</text>
</comment>
<dbReference type="NCBIfam" id="NF004670">
    <property type="entry name" value="PRK06009.1"/>
    <property type="match status" value="1"/>
</dbReference>
<dbReference type="Proteomes" id="UP000004291">
    <property type="component" value="Chromosome"/>
</dbReference>
<gene>
    <name evidence="5" type="ORF">HPDFL43_00390</name>
</gene>
<dbReference type="InterPro" id="IPR005648">
    <property type="entry name" value="FlgD"/>
</dbReference>
<dbReference type="eggNOG" id="COG1843">
    <property type="taxonomic scope" value="Bacteria"/>
</dbReference>
<reference evidence="5 6" key="1">
    <citation type="submission" date="2007-10" db="EMBL/GenBank/DDBJ databases">
        <authorList>
            <person name="Wagner-Dobler I."/>
            <person name="Ferriera S."/>
            <person name="Johnson J."/>
            <person name="Kravitz S."/>
            <person name="Beeson K."/>
            <person name="Sutton G."/>
            <person name="Rogers Y.-H."/>
            <person name="Friedman R."/>
            <person name="Frazier M."/>
            <person name="Venter J.C."/>
        </authorList>
    </citation>
    <scope>NUCLEOTIDE SEQUENCE [LARGE SCALE GENOMIC DNA]</scope>
    <source>
        <strain evidence="5 6">DFL-43</strain>
    </source>
</reference>
<keyword evidence="5" id="KW-0966">Cell projection</keyword>
<dbReference type="EMBL" id="ABIA03000002">
    <property type="protein sequence ID" value="EDQ34609.1"/>
    <property type="molecule type" value="Genomic_DNA"/>
</dbReference>
<accession>A9CYP9</accession>
<evidence type="ECO:0000313" key="5">
    <source>
        <dbReference type="EMBL" id="EDQ34609.1"/>
    </source>
</evidence>
<dbReference type="Pfam" id="PF03963">
    <property type="entry name" value="FlgD"/>
    <property type="match status" value="1"/>
</dbReference>
<sequence length="133" mass="14103">MDISPLAAASRSQGSAADTAANKATLDYDTFLTLLVEQMKNQDPTDPMDSTEQIAQLATFSQVEQTIQTNKHLEELLQSSSLSQAGSLIGRTITSNDETVSGTIEEVQVYSDGLVAVLEDGTKVVVGPGVSIR</sequence>
<dbReference type="HOGENOM" id="CLU_047535_1_3_5"/>
<reference evidence="5 6" key="2">
    <citation type="submission" date="2012-06" db="EMBL/GenBank/DDBJ databases">
        <authorList>
            <person name="Fiebig A."/>
        </authorList>
    </citation>
    <scope>NUCLEOTIDE SEQUENCE [LARGE SCALE GENOMIC DNA]</scope>
    <source>
        <strain evidence="5 6">DFL-43</strain>
    </source>
</reference>
<comment type="function">
    <text evidence="4">Required for flagellar hook formation. May act as a scaffolding protein.</text>
</comment>
<proteinExistence type="inferred from homology"/>
<name>A9CYP9_HOEPD</name>
<dbReference type="RefSeq" id="WP_007195870.1">
    <property type="nucleotide sequence ID" value="NZ_CM002917.1"/>
</dbReference>
<dbReference type="GO" id="GO:0044781">
    <property type="term" value="P:bacterial-type flagellum organization"/>
    <property type="evidence" value="ECO:0007669"/>
    <property type="project" value="UniProtKB-KW"/>
</dbReference>
<comment type="similarity">
    <text evidence="1">Belongs to the FlgD family.</text>
</comment>
<dbReference type="STRING" id="411684.HPDFL43_00390"/>
<keyword evidence="6" id="KW-1185">Reference proteome</keyword>
<keyword evidence="3" id="KW-1005">Bacterial flagellum biogenesis</keyword>
<evidence type="ECO:0000256" key="4">
    <source>
        <dbReference type="ARBA" id="ARBA00024746"/>
    </source>
</evidence>
<dbReference type="OrthoDB" id="9785233at2"/>
<keyword evidence="5" id="KW-0282">Flagellum</keyword>
<evidence type="ECO:0000256" key="3">
    <source>
        <dbReference type="ARBA" id="ARBA00022795"/>
    </source>
</evidence>